<feature type="domain" description="Potassium channel" evidence="10">
    <location>
        <begin position="222"/>
        <end position="266"/>
    </location>
</feature>
<dbReference type="Proteomes" id="UP001159405">
    <property type="component" value="Unassembled WGS sequence"/>
</dbReference>
<dbReference type="Pfam" id="PF07885">
    <property type="entry name" value="Ion_trans_2"/>
    <property type="match status" value="2"/>
</dbReference>
<feature type="domain" description="Potassium channel" evidence="10">
    <location>
        <begin position="148"/>
        <end position="187"/>
    </location>
</feature>
<evidence type="ECO:0000313" key="12">
    <source>
        <dbReference type="Proteomes" id="UP001159405"/>
    </source>
</evidence>
<keyword evidence="3 8" id="KW-0812">Transmembrane</keyword>
<keyword evidence="2 8" id="KW-0813">Transport</keyword>
<evidence type="ECO:0000256" key="1">
    <source>
        <dbReference type="ARBA" id="ARBA00004141"/>
    </source>
</evidence>
<name>A0ABN8PGH7_9CNID</name>
<feature type="transmembrane region" description="Helical" evidence="9">
    <location>
        <begin position="127"/>
        <end position="148"/>
    </location>
</feature>
<protein>
    <recommendedName>
        <fullName evidence="10">Potassium channel domain-containing protein</fullName>
    </recommendedName>
</protein>
<comment type="subcellular location">
    <subcellularLocation>
        <location evidence="1">Membrane</location>
        <topology evidence="1">Multi-pass membrane protein</topology>
    </subcellularLocation>
</comment>
<evidence type="ECO:0000256" key="2">
    <source>
        <dbReference type="ARBA" id="ARBA00022448"/>
    </source>
</evidence>
<sequence>MDPLVKTTFFRFLGLVLWACLSAWLFVMVEYTEENDVKEKYQLLRSLYEKMASKCNITIEEFNNFSNVAYEALSEPKRQWTFDVAVRFVFQAMTTIGHKVMVKFILFKWKACKYSFGMSAPSPVTNCFVALANTMLSNSMLFFISFLIGYGYITPQTTKGQMLCVFVAFIGIPITLLALKSVGELITKLVSKVVEKFERKLLKRLEPTRKQTKSAVILFSFMVALIITSSVLTMFLKDWRLLEGVYFWFVSFSTIGFGDYVPAKSQRITQLPINNSVVNEDEDEKFRSAGKVTSAAFIGILFTFYYILGLCIVSSVLNSIMAAIEERKCRPRCPGCVSRKTSDQEDNEQNGYSEQCVVADITALNMLNYGFQKANTPSVSLNDLE</sequence>
<dbReference type="EMBL" id="CALNXK010000070">
    <property type="protein sequence ID" value="CAH3143235.1"/>
    <property type="molecule type" value="Genomic_DNA"/>
</dbReference>
<dbReference type="InterPro" id="IPR013099">
    <property type="entry name" value="K_chnl_dom"/>
</dbReference>
<evidence type="ECO:0000313" key="11">
    <source>
        <dbReference type="EMBL" id="CAH3143235.1"/>
    </source>
</evidence>
<evidence type="ECO:0000256" key="5">
    <source>
        <dbReference type="ARBA" id="ARBA00023065"/>
    </source>
</evidence>
<dbReference type="PANTHER" id="PTHR11003:SF345">
    <property type="entry name" value="TWIK FAMILY OF POTASSIUM CHANNELS PROTEIN 18"/>
    <property type="match status" value="1"/>
</dbReference>
<feature type="transmembrane region" description="Helical" evidence="9">
    <location>
        <begin position="160"/>
        <end position="179"/>
    </location>
</feature>
<dbReference type="PRINTS" id="PR01333">
    <property type="entry name" value="2POREKCHANEL"/>
</dbReference>
<organism evidence="11 12">
    <name type="scientific">Porites lobata</name>
    <dbReference type="NCBI Taxonomy" id="104759"/>
    <lineage>
        <taxon>Eukaryota</taxon>
        <taxon>Metazoa</taxon>
        <taxon>Cnidaria</taxon>
        <taxon>Anthozoa</taxon>
        <taxon>Hexacorallia</taxon>
        <taxon>Scleractinia</taxon>
        <taxon>Fungiina</taxon>
        <taxon>Poritidae</taxon>
        <taxon>Porites</taxon>
    </lineage>
</organism>
<keyword evidence="6 9" id="KW-0472">Membrane</keyword>
<feature type="transmembrane region" description="Helical" evidence="9">
    <location>
        <begin position="295"/>
        <end position="324"/>
    </location>
</feature>
<keyword evidence="5 8" id="KW-0406">Ion transport</keyword>
<comment type="caution">
    <text evidence="11">The sequence shown here is derived from an EMBL/GenBank/DDBJ whole genome shotgun (WGS) entry which is preliminary data.</text>
</comment>
<comment type="similarity">
    <text evidence="8">Belongs to the two pore domain potassium channel (TC 1.A.1.8) family.</text>
</comment>
<evidence type="ECO:0000256" key="4">
    <source>
        <dbReference type="ARBA" id="ARBA00022989"/>
    </source>
</evidence>
<keyword evidence="4 9" id="KW-1133">Transmembrane helix</keyword>
<evidence type="ECO:0000256" key="6">
    <source>
        <dbReference type="ARBA" id="ARBA00023136"/>
    </source>
</evidence>
<gene>
    <name evidence="11" type="ORF">PLOB_00043290</name>
</gene>
<reference evidence="11 12" key="1">
    <citation type="submission" date="2022-05" db="EMBL/GenBank/DDBJ databases">
        <authorList>
            <consortium name="Genoscope - CEA"/>
            <person name="William W."/>
        </authorList>
    </citation>
    <scope>NUCLEOTIDE SEQUENCE [LARGE SCALE GENOMIC DNA]</scope>
</reference>
<feature type="transmembrane region" description="Helical" evidence="9">
    <location>
        <begin position="12"/>
        <end position="29"/>
    </location>
</feature>
<keyword evidence="7 8" id="KW-0407">Ion channel</keyword>
<feature type="transmembrane region" description="Helical" evidence="9">
    <location>
        <begin position="84"/>
        <end position="106"/>
    </location>
</feature>
<proteinExistence type="inferred from homology"/>
<evidence type="ECO:0000256" key="8">
    <source>
        <dbReference type="RuleBase" id="RU003857"/>
    </source>
</evidence>
<evidence type="ECO:0000259" key="10">
    <source>
        <dbReference type="Pfam" id="PF07885"/>
    </source>
</evidence>
<dbReference type="PANTHER" id="PTHR11003">
    <property type="entry name" value="POTASSIUM CHANNEL, SUBFAMILY K"/>
    <property type="match status" value="1"/>
</dbReference>
<dbReference type="SUPFAM" id="SSF81324">
    <property type="entry name" value="Voltage-gated potassium channels"/>
    <property type="match status" value="1"/>
</dbReference>
<dbReference type="Gene3D" id="1.10.287.70">
    <property type="match status" value="1"/>
</dbReference>
<evidence type="ECO:0000256" key="7">
    <source>
        <dbReference type="ARBA" id="ARBA00023303"/>
    </source>
</evidence>
<dbReference type="InterPro" id="IPR003280">
    <property type="entry name" value="2pore_dom_K_chnl"/>
</dbReference>
<accession>A0ABN8PGH7</accession>
<feature type="transmembrane region" description="Helical" evidence="9">
    <location>
        <begin position="214"/>
        <end position="233"/>
    </location>
</feature>
<keyword evidence="12" id="KW-1185">Reference proteome</keyword>
<evidence type="ECO:0000256" key="9">
    <source>
        <dbReference type="SAM" id="Phobius"/>
    </source>
</evidence>
<evidence type="ECO:0000256" key="3">
    <source>
        <dbReference type="ARBA" id="ARBA00022692"/>
    </source>
</evidence>